<evidence type="ECO:0000313" key="12">
    <source>
        <dbReference type="Proteomes" id="UP000540989"/>
    </source>
</evidence>
<dbReference type="SMART" id="SM00091">
    <property type="entry name" value="PAS"/>
    <property type="match status" value="3"/>
</dbReference>
<dbReference type="GO" id="GO:0007165">
    <property type="term" value="P:signal transduction"/>
    <property type="evidence" value="ECO:0007669"/>
    <property type="project" value="UniProtKB-KW"/>
</dbReference>
<dbReference type="SMART" id="SM00283">
    <property type="entry name" value="MA"/>
    <property type="match status" value="1"/>
</dbReference>
<dbReference type="CDD" id="cd00130">
    <property type="entry name" value="PAS"/>
    <property type="match status" value="3"/>
</dbReference>
<organism evidence="11 12">
    <name type="scientific">Granulicella aggregans</name>
    <dbReference type="NCBI Taxonomy" id="474949"/>
    <lineage>
        <taxon>Bacteria</taxon>
        <taxon>Pseudomonadati</taxon>
        <taxon>Acidobacteriota</taxon>
        <taxon>Terriglobia</taxon>
        <taxon>Terriglobales</taxon>
        <taxon>Acidobacteriaceae</taxon>
        <taxon>Granulicella</taxon>
    </lineage>
</organism>
<dbReference type="NCBIfam" id="TIGR00229">
    <property type="entry name" value="sensory_box"/>
    <property type="match status" value="3"/>
</dbReference>
<keyword evidence="2" id="KW-0997">Cell inner membrane</keyword>
<evidence type="ECO:0000313" key="11">
    <source>
        <dbReference type="EMBL" id="MBB5056757.1"/>
    </source>
</evidence>
<dbReference type="SUPFAM" id="SSF58104">
    <property type="entry name" value="Methyl-accepting chemotaxis protein (MCP) signaling domain"/>
    <property type="match status" value="1"/>
</dbReference>
<dbReference type="PROSITE" id="PS50112">
    <property type="entry name" value="PAS"/>
    <property type="match status" value="1"/>
</dbReference>
<comment type="caution">
    <text evidence="11">The sequence shown here is derived from an EMBL/GenBank/DDBJ whole genome shotgun (WGS) entry which is preliminary data.</text>
</comment>
<dbReference type="Pfam" id="PF13426">
    <property type="entry name" value="PAS_9"/>
    <property type="match status" value="1"/>
</dbReference>
<dbReference type="Gene3D" id="3.30.450.20">
    <property type="entry name" value="PAS domain"/>
    <property type="match status" value="3"/>
</dbReference>
<feature type="domain" description="PAC" evidence="8">
    <location>
        <begin position="217"/>
        <end position="269"/>
    </location>
</feature>
<evidence type="ECO:0000259" key="9">
    <source>
        <dbReference type="PROSITE" id="PS50192"/>
    </source>
</evidence>
<feature type="domain" description="PAC" evidence="8">
    <location>
        <begin position="339"/>
        <end position="391"/>
    </location>
</feature>
<sequence>METNLENVHEDLAAQQVENPIDLVRQLAAVARTQSVVELDLDGKILFANDVFAKLLCSSPEALAGSMHSALLRPAEQRSAEYRQLWDNLRQGKLHSGTYRLLAGDGSPVWLEGSFNPIAGSAGKSNRIVMFAHDITEVELERQNFSAIFATVNRMNMFAEFTPEGIILSANENFCKAFEYEASDIIGQNLSRFNFADPTSQEEFSELWGTVLGGRHKNQAFKRKSKDGRVIWVGGTFAPVLDDKGSVVKIICITSEITQRIVDEENRNRQLNETKNTKAMIEFTNEGVILDANENFCHVLGYTLSEIKGKHHRIFVDPQYAASREYVQFWEDLNRGTFQTSEFRRIDKSGKDVWIQATYSPLFDINGKVDRVTKLASDITAQVQAKANAELAETREKASTQELRQKVESLLVVVAATANGDLTQTVTVTGEDSIGQLAAGLTKLITDLRSSISGIGQTASALSAASSQLLKISQQVLTNSDGSLQKAKTVSMNSEQVSANVSIVAASSEEMLASIREISKSASGASRIARTAVSMADETTQTIGKLGVSSQEIGKVIKVITSIAQQTNLLALNATIEAARAGEAGKGFAVVANEVKELAKETARATGEISLKIEAIQNDTKAAVKAIGDVSSIINEVNDISGTIASAVEEQTATTNEIGRNVTDAARGTGDIARNITLVAESAESTTAGARDTETAAKELTEMANQLQVLVQRFRIAA</sequence>
<dbReference type="PROSITE" id="PS50113">
    <property type="entry name" value="PAC"/>
    <property type="match status" value="3"/>
</dbReference>
<dbReference type="InterPro" id="IPR004089">
    <property type="entry name" value="MCPsignal_dom"/>
</dbReference>
<comment type="similarity">
    <text evidence="4">Belongs to the methyl-accepting chemotaxis (MCP) protein family.</text>
</comment>
<keyword evidence="3 5" id="KW-0807">Transducer</keyword>
<evidence type="ECO:0000259" key="10">
    <source>
        <dbReference type="PROSITE" id="PS50885"/>
    </source>
</evidence>
<dbReference type="RefSeq" id="WP_184214909.1">
    <property type="nucleotide sequence ID" value="NZ_JACHIP010000002.1"/>
</dbReference>
<dbReference type="InterPro" id="IPR013767">
    <property type="entry name" value="PAS_fold"/>
</dbReference>
<keyword evidence="2" id="KW-0472">Membrane</keyword>
<dbReference type="AlphaFoldDB" id="A0A7W7ZBK4"/>
<proteinExistence type="inferred from homology"/>
<evidence type="ECO:0000259" key="6">
    <source>
        <dbReference type="PROSITE" id="PS50111"/>
    </source>
</evidence>
<keyword evidence="2" id="KW-1003">Cell membrane</keyword>
<evidence type="ECO:0000256" key="2">
    <source>
        <dbReference type="ARBA" id="ARBA00022519"/>
    </source>
</evidence>
<dbReference type="Proteomes" id="UP000540989">
    <property type="component" value="Unassembled WGS sequence"/>
</dbReference>
<dbReference type="PROSITE" id="PS50111">
    <property type="entry name" value="CHEMOTAXIS_TRANSDUC_2"/>
    <property type="match status" value="1"/>
</dbReference>
<evidence type="ECO:0000256" key="5">
    <source>
        <dbReference type="PROSITE-ProRule" id="PRU00284"/>
    </source>
</evidence>
<dbReference type="InterPro" id="IPR035965">
    <property type="entry name" value="PAS-like_dom_sf"/>
</dbReference>
<dbReference type="Pfam" id="PF08447">
    <property type="entry name" value="PAS_3"/>
    <property type="match status" value="1"/>
</dbReference>
<evidence type="ECO:0000256" key="1">
    <source>
        <dbReference type="ARBA" id="ARBA00004429"/>
    </source>
</evidence>
<dbReference type="EMBL" id="JACHIP010000002">
    <property type="protein sequence ID" value="MBB5056757.1"/>
    <property type="molecule type" value="Genomic_DNA"/>
</dbReference>
<name>A0A7W7ZBK4_9BACT</name>
<dbReference type="CDD" id="cd06225">
    <property type="entry name" value="HAMP"/>
    <property type="match status" value="1"/>
</dbReference>
<dbReference type="InterPro" id="IPR003660">
    <property type="entry name" value="HAMP_dom"/>
</dbReference>
<dbReference type="PROSITE" id="PS50885">
    <property type="entry name" value="HAMP"/>
    <property type="match status" value="1"/>
</dbReference>
<comment type="subcellular location">
    <subcellularLocation>
        <location evidence="1">Cell inner membrane</location>
        <topology evidence="1">Multi-pass membrane protein</topology>
    </subcellularLocation>
</comment>
<evidence type="ECO:0000256" key="3">
    <source>
        <dbReference type="ARBA" id="ARBA00023224"/>
    </source>
</evidence>
<dbReference type="SUPFAM" id="SSF55785">
    <property type="entry name" value="PYP-like sensor domain (PAS domain)"/>
    <property type="match status" value="3"/>
</dbReference>
<protein>
    <submittedName>
        <fullName evidence="11">Methyl-accepting chemotaxis protein</fullName>
    </submittedName>
</protein>
<keyword evidence="12" id="KW-1185">Reference proteome</keyword>
<dbReference type="InterPro" id="IPR013655">
    <property type="entry name" value="PAS_fold_3"/>
</dbReference>
<dbReference type="Pfam" id="PF00015">
    <property type="entry name" value="MCPsignal"/>
    <property type="match status" value="1"/>
</dbReference>
<evidence type="ECO:0000259" key="8">
    <source>
        <dbReference type="PROSITE" id="PS50113"/>
    </source>
</evidence>
<accession>A0A7W7ZBK4</accession>
<feature type="domain" description="PAS" evidence="7">
    <location>
        <begin position="264"/>
        <end position="319"/>
    </location>
</feature>
<dbReference type="PANTHER" id="PTHR32089">
    <property type="entry name" value="METHYL-ACCEPTING CHEMOTAXIS PROTEIN MCPB"/>
    <property type="match status" value="1"/>
</dbReference>
<feature type="domain" description="PAC" evidence="8">
    <location>
        <begin position="95"/>
        <end position="147"/>
    </location>
</feature>
<dbReference type="InterPro" id="IPR001610">
    <property type="entry name" value="PAC"/>
</dbReference>
<dbReference type="InterPro" id="IPR000014">
    <property type="entry name" value="PAS"/>
</dbReference>
<dbReference type="SMART" id="SM00086">
    <property type="entry name" value="PAC"/>
    <property type="match status" value="3"/>
</dbReference>
<gene>
    <name evidence="11" type="ORF">HDF16_001442</name>
</gene>
<feature type="domain" description="T-SNARE coiled-coil homology" evidence="9">
    <location>
        <begin position="617"/>
        <end position="679"/>
    </location>
</feature>
<dbReference type="SMART" id="SM00304">
    <property type="entry name" value="HAMP"/>
    <property type="match status" value="1"/>
</dbReference>
<dbReference type="Gene3D" id="1.10.287.950">
    <property type="entry name" value="Methyl-accepting chemotaxis protein"/>
    <property type="match status" value="1"/>
</dbReference>
<dbReference type="Pfam" id="PF00989">
    <property type="entry name" value="PAS"/>
    <property type="match status" value="1"/>
</dbReference>
<dbReference type="CDD" id="cd11386">
    <property type="entry name" value="MCP_signal"/>
    <property type="match status" value="1"/>
</dbReference>
<dbReference type="InterPro" id="IPR000727">
    <property type="entry name" value="T_SNARE_dom"/>
</dbReference>
<dbReference type="GO" id="GO:0005886">
    <property type="term" value="C:plasma membrane"/>
    <property type="evidence" value="ECO:0007669"/>
    <property type="project" value="UniProtKB-SubCell"/>
</dbReference>
<evidence type="ECO:0000259" key="7">
    <source>
        <dbReference type="PROSITE" id="PS50112"/>
    </source>
</evidence>
<dbReference type="InterPro" id="IPR000700">
    <property type="entry name" value="PAS-assoc_C"/>
</dbReference>
<evidence type="ECO:0000256" key="4">
    <source>
        <dbReference type="ARBA" id="ARBA00029447"/>
    </source>
</evidence>
<dbReference type="PANTHER" id="PTHR32089:SF112">
    <property type="entry name" value="LYSOZYME-LIKE PROTEIN-RELATED"/>
    <property type="match status" value="1"/>
</dbReference>
<reference evidence="11 12" key="1">
    <citation type="submission" date="2020-08" db="EMBL/GenBank/DDBJ databases">
        <title>Genomic Encyclopedia of Type Strains, Phase IV (KMG-V): Genome sequencing to study the core and pangenomes of soil and plant-associated prokaryotes.</title>
        <authorList>
            <person name="Whitman W."/>
        </authorList>
    </citation>
    <scope>NUCLEOTIDE SEQUENCE [LARGE SCALE GENOMIC DNA]</scope>
    <source>
        <strain evidence="11 12">M8UP14</strain>
    </source>
</reference>
<dbReference type="PROSITE" id="PS50192">
    <property type="entry name" value="T_SNARE"/>
    <property type="match status" value="1"/>
</dbReference>
<feature type="domain" description="Methyl-accepting transducer" evidence="6">
    <location>
        <begin position="458"/>
        <end position="701"/>
    </location>
</feature>
<feature type="domain" description="HAMP" evidence="10">
    <location>
        <begin position="401"/>
        <end position="453"/>
    </location>
</feature>